<dbReference type="KEGG" id="pmal:PMUG01_06025200"/>
<keyword evidence="1" id="KW-0175">Coiled coil</keyword>
<accession>A0A1D3JJT1</accession>
<keyword evidence="2" id="KW-0472">Membrane</keyword>
<dbReference type="VEuPathDB" id="PlasmoDB:PmUG01_06025200"/>
<reference evidence="3 4" key="1">
    <citation type="submission" date="2016-06" db="EMBL/GenBank/DDBJ databases">
        <authorList>
            <consortium name="Pathogen Informatics"/>
        </authorList>
    </citation>
    <scope>NUCLEOTIDE SEQUENCE [LARGE SCALE GENOMIC DNA]</scope>
</reference>
<sequence>MGIFFVKIFVFILLEYIFVCRISFFFVISLNTNRINRVALHLKDKRMLENNDLDKLIHLLKEIEGKEESKNDVSKNGIKTIIMFRELNEILLSNDLKREHMLNDITHILSSNPETIKSKLKDLEECLSGDEEISESKLNEVKEILLGNELFSEDIANKLKEHLLCSGPMKAAVLLKKLKEILSSDPQMIKLKLEVLENILLGNDATINDPNIKELRTLLMKVLSNYSKLKDNNQRTNINFLNRSNEATNNNLTKHKDTIKEVDENIMCRLEQNTNSENKNNEINKNHSLLQSFSCENESDMMNEMQIPKKKVHTINIYMKDNTNKDKLSNKKESVISIYMTKKNK</sequence>
<dbReference type="GeneID" id="39867645"/>
<dbReference type="AlphaFoldDB" id="A0A1D3JJT1"/>
<protein>
    <submittedName>
        <fullName evidence="3">Uncharacterized protein</fullName>
    </submittedName>
</protein>
<dbReference type="EMBL" id="LT594627">
    <property type="protein sequence ID" value="SBT86765.1"/>
    <property type="molecule type" value="Genomic_DNA"/>
</dbReference>
<dbReference type="Proteomes" id="UP000219813">
    <property type="component" value="Chromosome 6"/>
</dbReference>
<name>A0A1D3JJT1_PLAMA</name>
<evidence type="ECO:0000256" key="1">
    <source>
        <dbReference type="SAM" id="Coils"/>
    </source>
</evidence>
<feature type="transmembrane region" description="Helical" evidence="2">
    <location>
        <begin position="6"/>
        <end position="28"/>
    </location>
</feature>
<keyword evidence="2" id="KW-0812">Transmembrane</keyword>
<feature type="coiled-coil region" evidence="1">
    <location>
        <begin position="212"/>
        <end position="265"/>
    </location>
</feature>
<evidence type="ECO:0000313" key="3">
    <source>
        <dbReference type="EMBL" id="SBT86765.1"/>
    </source>
</evidence>
<proteinExistence type="predicted"/>
<keyword evidence="4" id="KW-1185">Reference proteome</keyword>
<organism evidence="3 4">
    <name type="scientific">Plasmodium malariae</name>
    <dbReference type="NCBI Taxonomy" id="5858"/>
    <lineage>
        <taxon>Eukaryota</taxon>
        <taxon>Sar</taxon>
        <taxon>Alveolata</taxon>
        <taxon>Apicomplexa</taxon>
        <taxon>Aconoidasida</taxon>
        <taxon>Haemosporida</taxon>
        <taxon>Plasmodiidae</taxon>
        <taxon>Plasmodium</taxon>
        <taxon>Plasmodium (Plasmodium)</taxon>
    </lineage>
</organism>
<gene>
    <name evidence="3" type="primary">PmUG01_06025200</name>
    <name evidence="3" type="ORF">PMUG01_06025200</name>
</gene>
<keyword evidence="2" id="KW-1133">Transmembrane helix</keyword>
<evidence type="ECO:0000313" key="4">
    <source>
        <dbReference type="Proteomes" id="UP000219813"/>
    </source>
</evidence>
<evidence type="ECO:0000256" key="2">
    <source>
        <dbReference type="SAM" id="Phobius"/>
    </source>
</evidence>
<dbReference type="OrthoDB" id="385410at2759"/>
<dbReference type="RefSeq" id="XP_028859905.1">
    <property type="nucleotide sequence ID" value="XM_029003825.1"/>
</dbReference>